<evidence type="ECO:0000256" key="2">
    <source>
        <dbReference type="ARBA" id="ARBA00004196"/>
    </source>
</evidence>
<evidence type="ECO:0000256" key="7">
    <source>
        <dbReference type="ARBA" id="ARBA00022989"/>
    </source>
</evidence>
<keyword evidence="7 9" id="KW-1133">Transmembrane helix</keyword>
<feature type="transmembrane region" description="Helical" evidence="9">
    <location>
        <begin position="204"/>
        <end position="229"/>
    </location>
</feature>
<sequence length="713" mass="76955">MSFSTRILLWLATGIVTGLVLGDLVAPLSVVATGFVKLLQMTVLPYVVISIIASLGSLSVAEARRLGVRAGMVLVALWSIGVAFALLMPVVFPTLVQGTFFSTSMLERPPDFDFVDLYIPSNPFNSLANNIVPAVVLFSIVLGVALISVPRKDVLLDVLSVARDMVGRSTKFIVRLTPYGMFAVAAVAAGTLQIEQLARIQVYLVAYVAVAVLLAAWVLPGLVAALTPVGYIDLVRSTRDAMLTAFVAGDLFIVLPSLTDSCKDLLERNLPARQGEHAATLPDVIVPASFNFPHTGKLLSLSFVLFAGWFANVPIPFTSYPAFAITGWLTFFGSLSAAVPFLLDVFRIPADTFQLFLATGVINQRFGSLLAAVHTVVVGLLGSAAIAGAVRFDVARITRYLVITGCLVVGLLGSLRLLFETALRPTFDGAAVVSALKPVLPRAPLTDGAGVAARPLDSNVLASIKATGMIRVCYLEGRPPYAFVNSNRELVGLDIEMAHQLAIDLQVRLQLVPTSIDDFTNALAQGRCDIGTGGIVATPGRASVVAFSTPYMQESLAFVVPDHLRGDYDTWDKVRARKSVRIGFPDVPYFRRQLEQRLPEATLVPVPMMNAIFTDRGWAFEALVLSAERGAFLSLLYPGYSVVVPTPGVITVPVAYALPQHDDAWKSFVDTWLALHERDGAITTLVDHWVFGKSLAPATRRWSVVRDVLHWVD</sequence>
<dbReference type="STRING" id="1855912.LuPra_05405"/>
<dbReference type="PROSITE" id="PS01039">
    <property type="entry name" value="SBP_BACTERIAL_3"/>
    <property type="match status" value="1"/>
</dbReference>
<dbReference type="AlphaFoldDB" id="A0A143PVE3"/>
<feature type="transmembrane region" description="Helical" evidence="9">
    <location>
        <begin position="298"/>
        <end position="315"/>
    </location>
</feature>
<dbReference type="SMART" id="SM00062">
    <property type="entry name" value="PBPb"/>
    <property type="match status" value="1"/>
</dbReference>
<protein>
    <submittedName>
        <fullName evidence="11">Cyclohexadienyl dehydratase</fullName>
    </submittedName>
</protein>
<dbReference type="GO" id="GO:0015293">
    <property type="term" value="F:symporter activity"/>
    <property type="evidence" value="ECO:0007669"/>
    <property type="project" value="InterPro"/>
</dbReference>
<keyword evidence="8 9" id="KW-0472">Membrane</keyword>
<comment type="subcellular location">
    <subcellularLocation>
        <location evidence="2">Cell envelope</location>
    </subcellularLocation>
    <subcellularLocation>
        <location evidence="1">Membrane</location>
        <topology evidence="1">Multi-pass membrane protein</topology>
    </subcellularLocation>
</comment>
<evidence type="ECO:0000256" key="8">
    <source>
        <dbReference type="ARBA" id="ARBA00023136"/>
    </source>
</evidence>
<evidence type="ECO:0000256" key="9">
    <source>
        <dbReference type="SAM" id="Phobius"/>
    </source>
</evidence>
<dbReference type="Pfam" id="PF00497">
    <property type="entry name" value="SBP_bac_3"/>
    <property type="match status" value="1"/>
</dbReference>
<evidence type="ECO:0000256" key="6">
    <source>
        <dbReference type="ARBA" id="ARBA00022729"/>
    </source>
</evidence>
<dbReference type="Gene3D" id="3.40.190.10">
    <property type="entry name" value="Periplasmic binding protein-like II"/>
    <property type="match status" value="2"/>
</dbReference>
<feature type="transmembrane region" description="Helical" evidence="9">
    <location>
        <begin position="322"/>
        <end position="346"/>
    </location>
</feature>
<organism evidence="11 12">
    <name type="scientific">Luteitalea pratensis</name>
    <dbReference type="NCBI Taxonomy" id="1855912"/>
    <lineage>
        <taxon>Bacteria</taxon>
        <taxon>Pseudomonadati</taxon>
        <taxon>Acidobacteriota</taxon>
        <taxon>Vicinamibacteria</taxon>
        <taxon>Vicinamibacterales</taxon>
        <taxon>Vicinamibacteraceae</taxon>
        <taxon>Luteitalea</taxon>
    </lineage>
</organism>
<keyword evidence="6" id="KW-0732">Signal</keyword>
<dbReference type="GO" id="GO:0016020">
    <property type="term" value="C:membrane"/>
    <property type="evidence" value="ECO:0007669"/>
    <property type="project" value="UniProtKB-SubCell"/>
</dbReference>
<dbReference type="PANTHER" id="PTHR35936:SF19">
    <property type="entry name" value="AMINO-ACID-BINDING PROTEIN YXEM-RELATED"/>
    <property type="match status" value="1"/>
</dbReference>
<comment type="similarity">
    <text evidence="3">Belongs to the bacterial solute-binding protein 3 family.</text>
</comment>
<accession>A0A143PVE3</accession>
<dbReference type="InterPro" id="IPR001638">
    <property type="entry name" value="Solute-binding_3/MltF_N"/>
</dbReference>
<proteinExistence type="inferred from homology"/>
<gene>
    <name evidence="11" type="primary">pheC</name>
    <name evidence="11" type="ORF">LuPra_05405</name>
</gene>
<evidence type="ECO:0000256" key="5">
    <source>
        <dbReference type="ARBA" id="ARBA00022692"/>
    </source>
</evidence>
<feature type="transmembrane region" description="Helical" evidence="9">
    <location>
        <begin position="400"/>
        <end position="419"/>
    </location>
</feature>
<evidence type="ECO:0000256" key="4">
    <source>
        <dbReference type="ARBA" id="ARBA00022448"/>
    </source>
</evidence>
<dbReference type="GO" id="GO:0030313">
    <property type="term" value="C:cell envelope"/>
    <property type="evidence" value="ECO:0007669"/>
    <property type="project" value="UniProtKB-SubCell"/>
</dbReference>
<feature type="transmembrane region" description="Helical" evidence="9">
    <location>
        <begin position="131"/>
        <end position="151"/>
    </location>
</feature>
<feature type="transmembrane region" description="Helical" evidence="9">
    <location>
        <begin position="172"/>
        <end position="192"/>
    </location>
</feature>
<dbReference type="RefSeq" id="WP_110173617.1">
    <property type="nucleotide sequence ID" value="NZ_CP015136.1"/>
</dbReference>
<evidence type="ECO:0000313" key="12">
    <source>
        <dbReference type="Proteomes" id="UP000076079"/>
    </source>
</evidence>
<dbReference type="SUPFAM" id="SSF53850">
    <property type="entry name" value="Periplasmic binding protein-like II"/>
    <property type="match status" value="1"/>
</dbReference>
<keyword evidence="4" id="KW-0813">Transport</keyword>
<feature type="domain" description="Solute-binding protein family 3/N-terminal" evidence="10">
    <location>
        <begin position="469"/>
        <end position="693"/>
    </location>
</feature>
<dbReference type="Gene3D" id="1.10.3860.10">
    <property type="entry name" value="Sodium:dicarboxylate symporter"/>
    <property type="match status" value="1"/>
</dbReference>
<keyword evidence="12" id="KW-1185">Reference proteome</keyword>
<dbReference type="EMBL" id="CP015136">
    <property type="protein sequence ID" value="AMY12133.1"/>
    <property type="molecule type" value="Genomic_DNA"/>
</dbReference>
<dbReference type="InterPro" id="IPR018313">
    <property type="entry name" value="SBP_3_CS"/>
</dbReference>
<dbReference type="SUPFAM" id="SSF118215">
    <property type="entry name" value="Proton glutamate symport protein"/>
    <property type="match status" value="1"/>
</dbReference>
<reference evidence="11 12" key="1">
    <citation type="journal article" date="2016" name="Genome Announc.">
        <title>First Complete Genome Sequence of a Subdivision 6 Acidobacterium Strain.</title>
        <authorList>
            <person name="Huang S."/>
            <person name="Vieira S."/>
            <person name="Bunk B."/>
            <person name="Riedel T."/>
            <person name="Sproer C."/>
            <person name="Overmann J."/>
        </authorList>
    </citation>
    <scope>NUCLEOTIDE SEQUENCE [LARGE SCALE GENOMIC DNA]</scope>
    <source>
        <strain evidence="12">DSM 100886 HEG_-6_39</strain>
    </source>
</reference>
<evidence type="ECO:0000313" key="11">
    <source>
        <dbReference type="EMBL" id="AMY12133.1"/>
    </source>
</evidence>
<evidence type="ECO:0000256" key="3">
    <source>
        <dbReference type="ARBA" id="ARBA00010333"/>
    </source>
</evidence>
<feature type="transmembrane region" description="Helical" evidence="9">
    <location>
        <begin position="73"/>
        <end position="96"/>
    </location>
</feature>
<dbReference type="InterPro" id="IPR001991">
    <property type="entry name" value="Na-dicarboxylate_symporter"/>
</dbReference>
<dbReference type="Pfam" id="PF00375">
    <property type="entry name" value="SDF"/>
    <property type="match status" value="1"/>
</dbReference>
<dbReference type="InterPro" id="IPR036458">
    <property type="entry name" value="Na:dicarbo_symporter_sf"/>
</dbReference>
<evidence type="ECO:0000259" key="10">
    <source>
        <dbReference type="SMART" id="SM00062"/>
    </source>
</evidence>
<dbReference type="OrthoDB" id="9791339at2"/>
<reference evidence="12" key="2">
    <citation type="submission" date="2016-04" db="EMBL/GenBank/DDBJ databases">
        <title>First Complete Genome Sequence of a Subdivision 6 Acidobacterium.</title>
        <authorList>
            <person name="Huang S."/>
            <person name="Vieira S."/>
            <person name="Bunk B."/>
            <person name="Riedel T."/>
            <person name="Sproeer C."/>
            <person name="Overmann J."/>
        </authorList>
    </citation>
    <scope>NUCLEOTIDE SEQUENCE [LARGE SCALE GENOMIC DNA]</scope>
    <source>
        <strain evidence="12">DSM 100886 HEG_-6_39</strain>
    </source>
</reference>
<dbReference type="Proteomes" id="UP000076079">
    <property type="component" value="Chromosome"/>
</dbReference>
<dbReference type="PANTHER" id="PTHR35936">
    <property type="entry name" value="MEMBRANE-BOUND LYTIC MUREIN TRANSGLYCOSYLASE F"/>
    <property type="match status" value="1"/>
</dbReference>
<keyword evidence="5 9" id="KW-0812">Transmembrane</keyword>
<feature type="transmembrane region" description="Helical" evidence="9">
    <location>
        <begin position="38"/>
        <end position="61"/>
    </location>
</feature>
<feature type="transmembrane region" description="Helical" evidence="9">
    <location>
        <begin position="366"/>
        <end position="388"/>
    </location>
</feature>
<dbReference type="KEGG" id="abac:LuPra_05405"/>
<evidence type="ECO:0000256" key="1">
    <source>
        <dbReference type="ARBA" id="ARBA00004141"/>
    </source>
</evidence>
<name>A0A143PVE3_LUTPR</name>